<dbReference type="InterPro" id="IPR013210">
    <property type="entry name" value="LRR_N_plant-typ"/>
</dbReference>
<comment type="catalytic activity">
    <reaction evidence="21">
        <text>L-threonyl-[protein] + ATP = O-phospho-L-threonyl-[protein] + ADP + H(+)</text>
        <dbReference type="Rhea" id="RHEA:46608"/>
        <dbReference type="Rhea" id="RHEA-COMP:11060"/>
        <dbReference type="Rhea" id="RHEA-COMP:11605"/>
        <dbReference type="ChEBI" id="CHEBI:15378"/>
        <dbReference type="ChEBI" id="CHEBI:30013"/>
        <dbReference type="ChEBI" id="CHEBI:30616"/>
        <dbReference type="ChEBI" id="CHEBI:61977"/>
        <dbReference type="ChEBI" id="CHEBI:456216"/>
        <dbReference type="EC" id="2.7.11.1"/>
    </reaction>
</comment>
<comment type="caution">
    <text evidence="29">The sequence shown here is derived from an EMBL/GenBank/DDBJ whole genome shotgun (WGS) entry which is preliminary data.</text>
</comment>
<dbReference type="CDD" id="cd14066">
    <property type="entry name" value="STKc_IRAK"/>
    <property type="match status" value="1"/>
</dbReference>
<dbReference type="FunFam" id="3.80.10.10:FF:000288">
    <property type="entry name" value="LRR receptor-like serine/threonine-protein kinase EFR"/>
    <property type="match status" value="1"/>
</dbReference>
<evidence type="ECO:0000256" key="15">
    <source>
        <dbReference type="ARBA" id="ARBA00022777"/>
    </source>
</evidence>
<evidence type="ECO:0000256" key="4">
    <source>
        <dbReference type="ARBA" id="ARBA00008684"/>
    </source>
</evidence>
<sequence>MVVILISKPPLRKLAFFIICLATFVAAQTSLAAHGAIASVPHIPNSDQLALMSFKSLVRSDPSRALASWGNMSIPMCRWRGVACGLRGHRRGHVVALDLPELNLTGTITPALGNLTYLRRLNLSSNGFQGFLPPELGTIHDLRVLNIGANQFSGTIPSSLGNLSALTALYAFENNFEGSIPPLQHLSSLSALGLGTNRLQGTIPSWLGNLSSLVFLNLQHNGLVGQIPESLGNLEKLTKLDVLVNNLSGPIPSSLGNLYAITELALNNNELEGPLPPLMFNNLSSLEFLNIEYNNLNGTLPPNIASNLPNLNFFLVSDNEFQGMLPSSLCNASMLQVLEAVENFLSGTIPECLGAQQTSLSAVSIAANQFEATNDADWSFVASLTNCSNLVTLDVGLNNLHGVLPNSIGNLSTQLEYLSIAYNNITGTVTEGIGNLINLQTLYMPHNTLIGAIPASLGNLNKLSELFLYNNALSGPMPVTLGNLTQLTKLLLSTNAISGPIPSSLSHCPLEVLDLSHNNLSGPTPKELFSIPTLSSFINISHNSISGSLPSEVGKLENLNGLDLSYNMISGEIPSSIGGCQSLDYLNLSGNILQGTIPMSLGNLKGLVGLDLSHNNLSGAIPEILARLTGLSILDLSFNKLQGGVPSDGIFLNAKKILITGNDGFCGGIPQLGLPPCPTQTTKNPHRKLVITVSVCSAVACVTLVFALFALQQRRREKTKSDQQRLVLGEQYMRVSYAELASATNGFASENLIGAGSFGSVYKGTMRSNDQQIEIAVKVLNLMQRGASKSFVAECETLRCARHRNLVKILTICSSIDFKGHDFKALVYEFLPNGNLDQWLHKHIIEDGEPKALDLIARLNVATNVASSLDYLHQHKPTPIIHCDLKPSNVLLDSSMVARVGDFGLARFLHQDVGTSSGWASMRGSIGYVAPEYGLGNEVSTHGDVYSYGILLLEMFTGKRPTNNEFGGAMGLRKYVQNALPDRVSTIMDQQLQMKTEDGEPATSNSKLRISCIASILQVGISCSEEMPMARVSIGDALKELQAIRDKFQKLLCSEEASSSH</sequence>
<keyword evidence="18 27" id="KW-0472">Membrane</keyword>
<feature type="transmembrane region" description="Helical" evidence="27">
    <location>
        <begin position="689"/>
        <end position="711"/>
    </location>
</feature>
<dbReference type="GO" id="GO:0005789">
    <property type="term" value="C:endoplasmic reticulum membrane"/>
    <property type="evidence" value="ECO:0007669"/>
    <property type="project" value="UniProtKB-SubCell"/>
</dbReference>
<evidence type="ECO:0000256" key="12">
    <source>
        <dbReference type="ARBA" id="ARBA00022729"/>
    </source>
</evidence>
<keyword evidence="8" id="KW-0597">Phosphoprotein</keyword>
<keyword evidence="16 26" id="KW-0067">ATP-binding</keyword>
<evidence type="ECO:0000256" key="21">
    <source>
        <dbReference type="ARBA" id="ARBA00047899"/>
    </source>
</evidence>
<evidence type="ECO:0000256" key="17">
    <source>
        <dbReference type="ARBA" id="ARBA00022989"/>
    </source>
</evidence>
<dbReference type="Pfam" id="PF13855">
    <property type="entry name" value="LRR_8"/>
    <property type="match status" value="1"/>
</dbReference>
<evidence type="ECO:0000256" key="11">
    <source>
        <dbReference type="ARBA" id="ARBA00022692"/>
    </source>
</evidence>
<dbReference type="Pfam" id="PF07714">
    <property type="entry name" value="PK_Tyr_Ser-Thr"/>
    <property type="match status" value="1"/>
</dbReference>
<dbReference type="EMBL" id="CM029054">
    <property type="protein sequence ID" value="KAG2543517.1"/>
    <property type="molecule type" value="Genomic_DNA"/>
</dbReference>
<accession>A0A8T0N2T3</accession>
<dbReference type="SUPFAM" id="SSF56112">
    <property type="entry name" value="Protein kinase-like (PK-like)"/>
    <property type="match status" value="1"/>
</dbReference>
<keyword evidence="12" id="KW-0732">Signal</keyword>
<keyword evidence="19" id="KW-0675">Receptor</keyword>
<dbReference type="GO" id="GO:0005886">
    <property type="term" value="C:plasma membrane"/>
    <property type="evidence" value="ECO:0007669"/>
    <property type="project" value="UniProtKB-SubCell"/>
</dbReference>
<evidence type="ECO:0000256" key="6">
    <source>
        <dbReference type="ARBA" id="ARBA00022475"/>
    </source>
</evidence>
<proteinExistence type="inferred from homology"/>
<keyword evidence="9" id="KW-0433">Leucine-rich repeat</keyword>
<evidence type="ECO:0000256" key="27">
    <source>
        <dbReference type="SAM" id="Phobius"/>
    </source>
</evidence>
<dbReference type="FunFam" id="3.80.10.10:FF:000383">
    <property type="entry name" value="Leucine-rich repeat receptor protein kinase EMS1"/>
    <property type="match status" value="1"/>
</dbReference>
<evidence type="ECO:0000313" key="29">
    <source>
        <dbReference type="EMBL" id="KAG2543517.1"/>
    </source>
</evidence>
<dbReference type="PROSITE" id="PS50011">
    <property type="entry name" value="PROTEIN_KINASE_DOM"/>
    <property type="match status" value="1"/>
</dbReference>
<comment type="similarity">
    <text evidence="4">Belongs to the protein kinase superfamily. Ser/Thr protein kinase family.</text>
</comment>
<dbReference type="EC" id="2.7.11.1" evidence="5"/>
<name>A0A8T0N2T3_PANVG</name>
<keyword evidence="13" id="KW-0677">Repeat</keyword>
<evidence type="ECO:0000256" key="3">
    <source>
        <dbReference type="ARBA" id="ARBA00004479"/>
    </source>
</evidence>
<dbReference type="InterPro" id="IPR000719">
    <property type="entry name" value="Prot_kinase_dom"/>
</dbReference>
<dbReference type="Gene3D" id="1.10.510.10">
    <property type="entry name" value="Transferase(Phosphotransferase) domain 1"/>
    <property type="match status" value="1"/>
</dbReference>
<dbReference type="InterPro" id="IPR003591">
    <property type="entry name" value="Leu-rich_rpt_typical-subtyp"/>
</dbReference>
<dbReference type="Pfam" id="PF08263">
    <property type="entry name" value="LRRNT_2"/>
    <property type="match status" value="1"/>
</dbReference>
<dbReference type="InterPro" id="IPR032675">
    <property type="entry name" value="LRR_dom_sf"/>
</dbReference>
<evidence type="ECO:0000256" key="24">
    <source>
        <dbReference type="ARBA" id="ARBA00056628"/>
    </source>
</evidence>
<dbReference type="PANTHER" id="PTHR27008:SF538">
    <property type="entry name" value="PROTEIN KINASE DOMAIN-CONTAINING PROTEIN"/>
    <property type="match status" value="1"/>
</dbReference>
<dbReference type="InterPro" id="IPR017441">
    <property type="entry name" value="Protein_kinase_ATP_BS"/>
</dbReference>
<evidence type="ECO:0000256" key="25">
    <source>
        <dbReference type="ARBA" id="ARBA00072040"/>
    </source>
</evidence>
<keyword evidence="10" id="KW-0808">Transferase</keyword>
<dbReference type="OrthoDB" id="645705at2759"/>
<comment type="function">
    <text evidence="24">The processed protein kinase Xa21 chain released by protein cleavage after X.oryzae pv. oryzae protein Ax21 detection translocates into the nucleus where it can bind and regulate WRKY62, a transcription factor. Confers resistance to the bacterial pathogen X.oryzae pv. oryzae (Xoo).</text>
</comment>
<protein>
    <recommendedName>
        <fullName evidence="25">Receptor kinase-like protein Xa21</fullName>
        <ecNumber evidence="5">2.7.11.1</ecNumber>
    </recommendedName>
</protein>
<keyword evidence="11 27" id="KW-0812">Transmembrane</keyword>
<dbReference type="SUPFAM" id="SSF52058">
    <property type="entry name" value="L domain-like"/>
    <property type="match status" value="3"/>
</dbReference>
<keyword evidence="20" id="KW-0325">Glycoprotein</keyword>
<evidence type="ECO:0000256" key="7">
    <source>
        <dbReference type="ARBA" id="ARBA00022527"/>
    </source>
</evidence>
<dbReference type="FunFam" id="3.80.10.10:FF:000400">
    <property type="entry name" value="Nuclear pore complex protein NUP107"/>
    <property type="match status" value="1"/>
</dbReference>
<reference evidence="29" key="1">
    <citation type="submission" date="2020-05" db="EMBL/GenBank/DDBJ databases">
        <title>WGS assembly of Panicum virgatum.</title>
        <authorList>
            <person name="Lovell J.T."/>
            <person name="Jenkins J."/>
            <person name="Shu S."/>
            <person name="Juenger T.E."/>
            <person name="Schmutz J."/>
        </authorList>
    </citation>
    <scope>NUCLEOTIDE SEQUENCE</scope>
    <source>
        <strain evidence="29">AP13</strain>
    </source>
</reference>
<dbReference type="InterPro" id="IPR001245">
    <property type="entry name" value="Ser-Thr/Tyr_kinase_cat_dom"/>
</dbReference>
<keyword evidence="30" id="KW-1185">Reference proteome</keyword>
<evidence type="ECO:0000256" key="9">
    <source>
        <dbReference type="ARBA" id="ARBA00022614"/>
    </source>
</evidence>
<keyword evidence="6" id="KW-1003">Cell membrane</keyword>
<dbReference type="InterPro" id="IPR001611">
    <property type="entry name" value="Leu-rich_rpt"/>
</dbReference>
<evidence type="ECO:0000256" key="22">
    <source>
        <dbReference type="ARBA" id="ARBA00048679"/>
    </source>
</evidence>
<keyword evidence="14 26" id="KW-0547">Nucleotide-binding</keyword>
<organism evidence="29 30">
    <name type="scientific">Panicum virgatum</name>
    <name type="common">Blackwell switchgrass</name>
    <dbReference type="NCBI Taxonomy" id="38727"/>
    <lineage>
        <taxon>Eukaryota</taxon>
        <taxon>Viridiplantae</taxon>
        <taxon>Streptophyta</taxon>
        <taxon>Embryophyta</taxon>
        <taxon>Tracheophyta</taxon>
        <taxon>Spermatophyta</taxon>
        <taxon>Magnoliopsida</taxon>
        <taxon>Liliopsida</taxon>
        <taxon>Poales</taxon>
        <taxon>Poaceae</taxon>
        <taxon>PACMAD clade</taxon>
        <taxon>Panicoideae</taxon>
        <taxon>Panicodae</taxon>
        <taxon>Paniceae</taxon>
        <taxon>Panicinae</taxon>
        <taxon>Panicum</taxon>
        <taxon>Panicum sect. Hiantes</taxon>
    </lineage>
</organism>
<evidence type="ECO:0000256" key="14">
    <source>
        <dbReference type="ARBA" id="ARBA00022741"/>
    </source>
</evidence>
<evidence type="ECO:0000256" key="19">
    <source>
        <dbReference type="ARBA" id="ARBA00023170"/>
    </source>
</evidence>
<dbReference type="Gene3D" id="3.30.200.20">
    <property type="entry name" value="Phosphorylase Kinase, domain 1"/>
    <property type="match status" value="1"/>
</dbReference>
<dbReference type="FunFam" id="3.30.200.20:FF:000432">
    <property type="entry name" value="LRR receptor-like serine/threonine-protein kinase EFR"/>
    <property type="match status" value="1"/>
</dbReference>
<evidence type="ECO:0000256" key="16">
    <source>
        <dbReference type="ARBA" id="ARBA00022840"/>
    </source>
</evidence>
<dbReference type="SMART" id="SM00369">
    <property type="entry name" value="LRR_TYP"/>
    <property type="match status" value="9"/>
</dbReference>
<dbReference type="InterPro" id="IPR011009">
    <property type="entry name" value="Kinase-like_dom_sf"/>
</dbReference>
<evidence type="ECO:0000256" key="26">
    <source>
        <dbReference type="PROSITE-ProRule" id="PRU10141"/>
    </source>
</evidence>
<comment type="subcellular location">
    <subcellularLocation>
        <location evidence="1">Cell membrane</location>
        <topology evidence="1">Single-pass membrane protein</topology>
    </subcellularLocation>
    <subcellularLocation>
        <location evidence="2">Endoplasmic reticulum membrane</location>
        <topology evidence="2">Single-pass membrane protein</topology>
    </subcellularLocation>
    <subcellularLocation>
        <location evidence="3">Membrane</location>
        <topology evidence="3">Single-pass type I membrane protein</topology>
    </subcellularLocation>
</comment>
<dbReference type="AlphaFoldDB" id="A0A8T0N2T3"/>
<evidence type="ECO:0000313" key="30">
    <source>
        <dbReference type="Proteomes" id="UP000823388"/>
    </source>
</evidence>
<evidence type="ECO:0000256" key="8">
    <source>
        <dbReference type="ARBA" id="ARBA00022553"/>
    </source>
</evidence>
<dbReference type="PANTHER" id="PTHR27008">
    <property type="entry name" value="OS04G0122200 PROTEIN"/>
    <property type="match status" value="1"/>
</dbReference>
<dbReference type="SMART" id="SM00220">
    <property type="entry name" value="S_TKc"/>
    <property type="match status" value="1"/>
</dbReference>
<dbReference type="InterPro" id="IPR008271">
    <property type="entry name" value="Ser/Thr_kinase_AS"/>
</dbReference>
<keyword evidence="15" id="KW-0418">Kinase</keyword>
<dbReference type="SMART" id="SM00365">
    <property type="entry name" value="LRR_SD22"/>
    <property type="match status" value="6"/>
</dbReference>
<evidence type="ECO:0000256" key="13">
    <source>
        <dbReference type="ARBA" id="ARBA00022737"/>
    </source>
</evidence>
<evidence type="ECO:0000256" key="10">
    <source>
        <dbReference type="ARBA" id="ARBA00022679"/>
    </source>
</evidence>
<dbReference type="Pfam" id="PF00560">
    <property type="entry name" value="LRR_1"/>
    <property type="match status" value="9"/>
</dbReference>
<dbReference type="PRINTS" id="PR00019">
    <property type="entry name" value="LEURICHRPT"/>
</dbReference>
<dbReference type="Proteomes" id="UP000823388">
    <property type="component" value="Chromosome 9N"/>
</dbReference>
<keyword evidence="17 27" id="KW-1133">Transmembrane helix</keyword>
<dbReference type="Gene3D" id="3.80.10.10">
    <property type="entry name" value="Ribonuclease Inhibitor"/>
    <property type="match status" value="4"/>
</dbReference>
<dbReference type="FunFam" id="1.10.510.10:FF:000358">
    <property type="entry name" value="Putative leucine-rich repeat receptor-like serine/threonine-protein kinase"/>
    <property type="match status" value="1"/>
</dbReference>
<feature type="binding site" evidence="26">
    <location>
        <position position="778"/>
    </location>
    <ligand>
        <name>ATP</name>
        <dbReference type="ChEBI" id="CHEBI:30616"/>
    </ligand>
</feature>
<evidence type="ECO:0000256" key="23">
    <source>
        <dbReference type="ARBA" id="ARBA00054320"/>
    </source>
</evidence>
<evidence type="ECO:0000256" key="2">
    <source>
        <dbReference type="ARBA" id="ARBA00004389"/>
    </source>
</evidence>
<evidence type="ECO:0000256" key="18">
    <source>
        <dbReference type="ARBA" id="ARBA00023136"/>
    </source>
</evidence>
<comment type="catalytic activity">
    <reaction evidence="22">
        <text>L-seryl-[protein] + ATP = O-phospho-L-seryl-[protein] + ADP + H(+)</text>
        <dbReference type="Rhea" id="RHEA:17989"/>
        <dbReference type="Rhea" id="RHEA-COMP:9863"/>
        <dbReference type="Rhea" id="RHEA-COMP:11604"/>
        <dbReference type="ChEBI" id="CHEBI:15378"/>
        <dbReference type="ChEBI" id="CHEBI:29999"/>
        <dbReference type="ChEBI" id="CHEBI:30616"/>
        <dbReference type="ChEBI" id="CHEBI:83421"/>
        <dbReference type="ChEBI" id="CHEBI:456216"/>
        <dbReference type="EC" id="2.7.11.1"/>
    </reaction>
</comment>
<evidence type="ECO:0000256" key="20">
    <source>
        <dbReference type="ARBA" id="ARBA00023180"/>
    </source>
</evidence>
<keyword evidence="7" id="KW-0723">Serine/threonine-protein kinase</keyword>
<dbReference type="InterPro" id="IPR051809">
    <property type="entry name" value="Plant_receptor-like_S/T_kinase"/>
</dbReference>
<dbReference type="PROSITE" id="PS00107">
    <property type="entry name" value="PROTEIN_KINASE_ATP"/>
    <property type="match status" value="1"/>
</dbReference>
<dbReference type="GO" id="GO:0005524">
    <property type="term" value="F:ATP binding"/>
    <property type="evidence" value="ECO:0007669"/>
    <property type="project" value="UniProtKB-UniRule"/>
</dbReference>
<evidence type="ECO:0000259" key="28">
    <source>
        <dbReference type="PROSITE" id="PS50011"/>
    </source>
</evidence>
<dbReference type="GO" id="GO:0004674">
    <property type="term" value="F:protein serine/threonine kinase activity"/>
    <property type="evidence" value="ECO:0007669"/>
    <property type="project" value="UniProtKB-KW"/>
</dbReference>
<feature type="domain" description="Protein kinase" evidence="28">
    <location>
        <begin position="747"/>
        <end position="1052"/>
    </location>
</feature>
<gene>
    <name evidence="29" type="ORF">PVAP13_9NG750300</name>
</gene>
<evidence type="ECO:0000256" key="1">
    <source>
        <dbReference type="ARBA" id="ARBA00004162"/>
    </source>
</evidence>
<dbReference type="PROSITE" id="PS00108">
    <property type="entry name" value="PROTEIN_KINASE_ST"/>
    <property type="match status" value="1"/>
</dbReference>
<comment type="function">
    <text evidence="23">Receptor kinase that detects X.oryzae pv. oryzae protein Ax21 to promote innate immunity. Following X.oryzae pv. oryzae protein Ax21 detection, undergoes cleavage, releasing the processed protein kinase Xa21 chain.</text>
</comment>
<evidence type="ECO:0000256" key="5">
    <source>
        <dbReference type="ARBA" id="ARBA00012513"/>
    </source>
</evidence>